<evidence type="ECO:0000313" key="15">
    <source>
        <dbReference type="EMBL" id="KAK2560455.1"/>
    </source>
</evidence>
<dbReference type="Proteomes" id="UP001249851">
    <property type="component" value="Unassembled WGS sequence"/>
</dbReference>
<accession>A0AAD9QGH3</accession>
<evidence type="ECO:0000256" key="2">
    <source>
        <dbReference type="ARBA" id="ARBA00007891"/>
    </source>
</evidence>
<evidence type="ECO:0000256" key="1">
    <source>
        <dbReference type="ARBA" id="ARBA00004163"/>
    </source>
</evidence>
<dbReference type="AlphaFoldDB" id="A0AAD9QGH3"/>
<keyword evidence="4" id="KW-0813">Transport</keyword>
<reference evidence="15" key="2">
    <citation type="journal article" date="2023" name="Science">
        <title>Genomic signatures of disease resistance in endangered staghorn corals.</title>
        <authorList>
            <person name="Vollmer S.V."/>
            <person name="Selwyn J.D."/>
            <person name="Despard B.A."/>
            <person name="Roesel C.L."/>
        </authorList>
    </citation>
    <scope>NUCLEOTIDE SEQUENCE</scope>
    <source>
        <strain evidence="15">K2</strain>
    </source>
</reference>
<keyword evidence="6" id="KW-0256">Endoplasmic reticulum</keyword>
<keyword evidence="10 14" id="KW-0472">Membrane</keyword>
<reference evidence="15" key="1">
    <citation type="journal article" date="2023" name="G3 (Bethesda)">
        <title>Whole genome assembly and annotation of the endangered Caribbean coral Acropora cervicornis.</title>
        <authorList>
            <person name="Selwyn J.D."/>
            <person name="Vollmer S.V."/>
        </authorList>
    </citation>
    <scope>NUCLEOTIDE SEQUENCE</scope>
    <source>
        <strain evidence="15">K2</strain>
    </source>
</reference>
<dbReference type="GO" id="GO:0031201">
    <property type="term" value="C:SNARE complex"/>
    <property type="evidence" value="ECO:0007669"/>
    <property type="project" value="TreeGrafter"/>
</dbReference>
<dbReference type="GO" id="GO:0006890">
    <property type="term" value="P:retrograde vesicle-mediated transport, Golgi to endoplasmic reticulum"/>
    <property type="evidence" value="ECO:0007669"/>
    <property type="project" value="TreeGrafter"/>
</dbReference>
<dbReference type="PANTHER" id="PTHR13050:SF7">
    <property type="entry name" value="VESICLE TRANSPORT PROTEIN USE1"/>
    <property type="match status" value="1"/>
</dbReference>
<evidence type="ECO:0000256" key="7">
    <source>
        <dbReference type="ARBA" id="ARBA00022892"/>
    </source>
</evidence>
<dbReference type="GO" id="GO:0005484">
    <property type="term" value="F:SNAP receptor activity"/>
    <property type="evidence" value="ECO:0007669"/>
    <property type="project" value="TreeGrafter"/>
</dbReference>
<dbReference type="InterPro" id="IPR019150">
    <property type="entry name" value="Vesicle_transport_protein_Use1"/>
</dbReference>
<organism evidence="15 16">
    <name type="scientific">Acropora cervicornis</name>
    <name type="common">Staghorn coral</name>
    <dbReference type="NCBI Taxonomy" id="6130"/>
    <lineage>
        <taxon>Eukaryota</taxon>
        <taxon>Metazoa</taxon>
        <taxon>Cnidaria</taxon>
        <taxon>Anthozoa</taxon>
        <taxon>Hexacorallia</taxon>
        <taxon>Scleractinia</taxon>
        <taxon>Astrocoeniina</taxon>
        <taxon>Acroporidae</taxon>
        <taxon>Acropora</taxon>
    </lineage>
</organism>
<comment type="similarity">
    <text evidence="2">Belongs to the USE1 family.</text>
</comment>
<gene>
    <name evidence="15" type="ORF">P5673_016806</name>
</gene>
<keyword evidence="8" id="KW-0653">Protein transport</keyword>
<evidence type="ECO:0000256" key="4">
    <source>
        <dbReference type="ARBA" id="ARBA00022448"/>
    </source>
</evidence>
<dbReference type="CDD" id="cd15860">
    <property type="entry name" value="SNARE_USE1"/>
    <property type="match status" value="1"/>
</dbReference>
<proteinExistence type="inferred from homology"/>
<dbReference type="EMBL" id="JARQWQ010000036">
    <property type="protein sequence ID" value="KAK2560455.1"/>
    <property type="molecule type" value="Genomic_DNA"/>
</dbReference>
<keyword evidence="12" id="KW-0175">Coiled coil</keyword>
<evidence type="ECO:0000256" key="3">
    <source>
        <dbReference type="ARBA" id="ARBA00015843"/>
    </source>
</evidence>
<evidence type="ECO:0000313" key="16">
    <source>
        <dbReference type="Proteomes" id="UP001249851"/>
    </source>
</evidence>
<name>A0AAD9QGH3_ACRCE</name>
<feature type="transmembrane region" description="Helical" evidence="14">
    <location>
        <begin position="278"/>
        <end position="301"/>
    </location>
</feature>
<evidence type="ECO:0000256" key="10">
    <source>
        <dbReference type="ARBA" id="ARBA00023136"/>
    </source>
</evidence>
<evidence type="ECO:0000256" key="14">
    <source>
        <dbReference type="SAM" id="Phobius"/>
    </source>
</evidence>
<comment type="caution">
    <text evidence="15">The sequence shown here is derived from an EMBL/GenBank/DDBJ whole genome shotgun (WGS) entry which is preliminary data.</text>
</comment>
<keyword evidence="7" id="KW-0931">ER-Golgi transport</keyword>
<evidence type="ECO:0000256" key="13">
    <source>
        <dbReference type="SAM" id="MobiDB-lite"/>
    </source>
</evidence>
<evidence type="ECO:0000256" key="8">
    <source>
        <dbReference type="ARBA" id="ARBA00022927"/>
    </source>
</evidence>
<comment type="subcellular location">
    <subcellularLocation>
        <location evidence="1">Endoplasmic reticulum membrane</location>
        <topology evidence="1">Single-pass type IV membrane protein</topology>
    </subcellularLocation>
</comment>
<sequence>MPPEMHPKSFGTFEKQGRVFQPSCCVSSLNAYITPSLKVVNMAASRLEINFRRLLERCETMAAELQDDKENVNWRLEKYVTTLHKQLAELKKSSSQPIADTMNEFSKKVEFLNGLIATQKLKSPTKKFIASQQLVRPLSQMLGQTTTSKERPTARAQELHIRAKSQINKEMRKELLENDKRDDTDGLRNRLLGEKKGDTNDDSIDTVLQYHQNMQENIAEEMIKMAQNLKHTSIMASNIIKEDNKALEQATKLADSNFEKLKRESERLEELTQAPCSWWMWIMLIIVCIVFMFMIMFIRLFPKN</sequence>
<protein>
    <recommendedName>
        <fullName evidence="3">Vesicle transport protein USE1</fullName>
    </recommendedName>
    <alternativeName>
        <fullName evidence="11">USE1-like protein</fullName>
    </alternativeName>
</protein>
<dbReference type="PANTHER" id="PTHR13050">
    <property type="entry name" value="USE1-LIKE PROTEIN"/>
    <property type="match status" value="1"/>
</dbReference>
<evidence type="ECO:0000256" key="11">
    <source>
        <dbReference type="ARBA" id="ARBA00032711"/>
    </source>
</evidence>
<dbReference type="Pfam" id="PF09753">
    <property type="entry name" value="Use1"/>
    <property type="match status" value="1"/>
</dbReference>
<keyword evidence="16" id="KW-1185">Reference proteome</keyword>
<evidence type="ECO:0000256" key="12">
    <source>
        <dbReference type="SAM" id="Coils"/>
    </source>
</evidence>
<dbReference type="GO" id="GO:0015031">
    <property type="term" value="P:protein transport"/>
    <property type="evidence" value="ECO:0007669"/>
    <property type="project" value="UniProtKB-KW"/>
</dbReference>
<feature type="region of interest" description="Disordered" evidence="13">
    <location>
        <begin position="176"/>
        <end position="198"/>
    </location>
</feature>
<feature type="coiled-coil region" evidence="12">
    <location>
        <begin position="244"/>
        <end position="271"/>
    </location>
</feature>
<dbReference type="GO" id="GO:0005789">
    <property type="term" value="C:endoplasmic reticulum membrane"/>
    <property type="evidence" value="ECO:0007669"/>
    <property type="project" value="UniProtKB-SubCell"/>
</dbReference>
<keyword evidence="9 14" id="KW-1133">Transmembrane helix</keyword>
<evidence type="ECO:0000256" key="9">
    <source>
        <dbReference type="ARBA" id="ARBA00022989"/>
    </source>
</evidence>
<evidence type="ECO:0000256" key="6">
    <source>
        <dbReference type="ARBA" id="ARBA00022824"/>
    </source>
</evidence>
<evidence type="ECO:0000256" key="5">
    <source>
        <dbReference type="ARBA" id="ARBA00022692"/>
    </source>
</evidence>
<keyword evidence="5 14" id="KW-0812">Transmembrane</keyword>